<keyword evidence="2" id="KW-1185">Reference proteome</keyword>
<evidence type="ECO:0000313" key="2">
    <source>
        <dbReference type="Proteomes" id="UP000184268"/>
    </source>
</evidence>
<name>A0A1M5UFE1_9GAMM</name>
<organism evidence="1 2">
    <name type="scientific">Ferrimonas marina</name>
    <dbReference type="NCBI Taxonomy" id="299255"/>
    <lineage>
        <taxon>Bacteria</taxon>
        <taxon>Pseudomonadati</taxon>
        <taxon>Pseudomonadota</taxon>
        <taxon>Gammaproteobacteria</taxon>
        <taxon>Alteromonadales</taxon>
        <taxon>Ferrimonadaceae</taxon>
        <taxon>Ferrimonas</taxon>
    </lineage>
</organism>
<dbReference type="AlphaFoldDB" id="A0A1M5UFE1"/>
<reference evidence="2" key="1">
    <citation type="submission" date="2016-11" db="EMBL/GenBank/DDBJ databases">
        <authorList>
            <person name="Varghese N."/>
            <person name="Submissions S."/>
        </authorList>
    </citation>
    <scope>NUCLEOTIDE SEQUENCE [LARGE SCALE GENOMIC DNA]</scope>
    <source>
        <strain evidence="2">DSM 16917</strain>
    </source>
</reference>
<dbReference type="Proteomes" id="UP000184268">
    <property type="component" value="Unassembled WGS sequence"/>
</dbReference>
<dbReference type="STRING" id="299255.SAMN02745129_2547"/>
<protein>
    <submittedName>
        <fullName evidence="1">Uncharacterized protein</fullName>
    </submittedName>
</protein>
<evidence type="ECO:0000313" key="1">
    <source>
        <dbReference type="EMBL" id="SHH61775.1"/>
    </source>
</evidence>
<dbReference type="EMBL" id="FQXG01000003">
    <property type="protein sequence ID" value="SHH61775.1"/>
    <property type="molecule type" value="Genomic_DNA"/>
</dbReference>
<accession>A0A1M5UFE1</accession>
<proteinExistence type="predicted"/>
<gene>
    <name evidence="1" type="ORF">SAMN02745129_2547</name>
</gene>
<sequence>MPGFLVQFSFHSHGIESCGVSVMASACSASLSPLDVSASIGARSDALHIPEFLDSLTDKGLLLYG</sequence>